<organism evidence="19 20">
    <name type="scientific">Pseudomonas mangiferae</name>
    <dbReference type="NCBI Taxonomy" id="2593654"/>
    <lineage>
        <taxon>Bacteria</taxon>
        <taxon>Pseudomonadati</taxon>
        <taxon>Pseudomonadota</taxon>
        <taxon>Gammaproteobacteria</taxon>
        <taxon>Pseudomonadales</taxon>
        <taxon>Pseudomonadaceae</taxon>
        <taxon>Pseudomonas</taxon>
    </lineage>
</organism>
<feature type="compositionally biased region" description="Low complexity" evidence="16">
    <location>
        <begin position="133"/>
        <end position="151"/>
    </location>
</feature>
<evidence type="ECO:0000256" key="5">
    <source>
        <dbReference type="ARBA" id="ARBA00022496"/>
    </source>
</evidence>
<evidence type="ECO:0000256" key="4">
    <source>
        <dbReference type="ARBA" id="ARBA00022452"/>
    </source>
</evidence>
<keyword evidence="4 14" id="KW-1134">Transmembrane beta strand</keyword>
<keyword evidence="7 17" id="KW-0732">Signal</keyword>
<dbReference type="GO" id="GO:0009279">
    <property type="term" value="C:cell outer membrane"/>
    <property type="evidence" value="ECO:0007669"/>
    <property type="project" value="UniProtKB-SubCell"/>
</dbReference>
<accession>A0A553GV55</accession>
<evidence type="ECO:0000259" key="18">
    <source>
        <dbReference type="SMART" id="SM00965"/>
    </source>
</evidence>
<keyword evidence="8" id="KW-0408">Iron</keyword>
<evidence type="ECO:0000256" key="11">
    <source>
        <dbReference type="ARBA" id="ARBA00023136"/>
    </source>
</evidence>
<evidence type="ECO:0000256" key="17">
    <source>
        <dbReference type="SAM" id="SignalP"/>
    </source>
</evidence>
<keyword evidence="6 14" id="KW-0812">Transmembrane</keyword>
<evidence type="ECO:0000256" key="6">
    <source>
        <dbReference type="ARBA" id="ARBA00022692"/>
    </source>
</evidence>
<evidence type="ECO:0000256" key="12">
    <source>
        <dbReference type="ARBA" id="ARBA00023170"/>
    </source>
</evidence>
<dbReference type="PANTHER" id="PTHR32552:SF74">
    <property type="entry name" value="HYDROXAMATE SIDEROPHORE RECEPTOR FHUE"/>
    <property type="match status" value="1"/>
</dbReference>
<feature type="signal peptide" evidence="17">
    <location>
        <begin position="1"/>
        <end position="34"/>
    </location>
</feature>
<dbReference type="RefSeq" id="WP_143489749.1">
    <property type="nucleotide sequence ID" value="NZ_VJOY01000016.1"/>
</dbReference>
<dbReference type="InterPro" id="IPR039426">
    <property type="entry name" value="TonB-dep_rcpt-like"/>
</dbReference>
<dbReference type="InterPro" id="IPR036942">
    <property type="entry name" value="Beta-barrel_TonB_sf"/>
</dbReference>
<proteinExistence type="inferred from homology"/>
<dbReference type="GO" id="GO:0015891">
    <property type="term" value="P:siderophore transport"/>
    <property type="evidence" value="ECO:0007669"/>
    <property type="project" value="InterPro"/>
</dbReference>
<dbReference type="InterPro" id="IPR000531">
    <property type="entry name" value="Beta-barrel_TonB"/>
</dbReference>
<comment type="similarity">
    <text evidence="2 14 15">Belongs to the TonB-dependent receptor family.</text>
</comment>
<dbReference type="NCBIfam" id="TIGR01783">
    <property type="entry name" value="TonB-siderophor"/>
    <property type="match status" value="1"/>
</dbReference>
<dbReference type="SMART" id="SM00965">
    <property type="entry name" value="STN"/>
    <property type="match status" value="1"/>
</dbReference>
<dbReference type="Pfam" id="PF00593">
    <property type="entry name" value="TonB_dep_Rec_b-barrel"/>
    <property type="match status" value="1"/>
</dbReference>
<keyword evidence="10 15" id="KW-0798">TonB box</keyword>
<dbReference type="InterPro" id="IPR012910">
    <property type="entry name" value="Plug_dom"/>
</dbReference>
<dbReference type="PANTHER" id="PTHR32552">
    <property type="entry name" value="FERRICHROME IRON RECEPTOR-RELATED"/>
    <property type="match status" value="1"/>
</dbReference>
<evidence type="ECO:0000256" key="8">
    <source>
        <dbReference type="ARBA" id="ARBA00023004"/>
    </source>
</evidence>
<dbReference type="EMBL" id="VJOY01000016">
    <property type="protein sequence ID" value="TRX73335.1"/>
    <property type="molecule type" value="Genomic_DNA"/>
</dbReference>
<reference evidence="19 20" key="1">
    <citation type="submission" date="2019-07" db="EMBL/GenBank/DDBJ databases">
        <title>Pseudomonas mangiferae sp. nov., isolated from bark of mango tree in Thailand.</title>
        <authorList>
            <person name="Srisuk N."/>
            <person name="Anurat P."/>
        </authorList>
    </citation>
    <scope>NUCLEOTIDE SEQUENCE [LARGE SCALE GENOMIC DNA]</scope>
    <source>
        <strain evidence="19 20">DMKU_BBB3-04</strain>
    </source>
</reference>
<evidence type="ECO:0000256" key="3">
    <source>
        <dbReference type="ARBA" id="ARBA00022448"/>
    </source>
</evidence>
<evidence type="ECO:0000256" key="16">
    <source>
        <dbReference type="SAM" id="MobiDB-lite"/>
    </source>
</evidence>
<comment type="subcellular location">
    <subcellularLocation>
        <location evidence="1 14">Cell outer membrane</location>
        <topology evidence="1 14">Multi-pass membrane protein</topology>
    </subcellularLocation>
</comment>
<keyword evidence="11 14" id="KW-0472">Membrane</keyword>
<feature type="region of interest" description="Disordered" evidence="16">
    <location>
        <begin position="130"/>
        <end position="160"/>
    </location>
</feature>
<dbReference type="Gene3D" id="2.40.170.20">
    <property type="entry name" value="TonB-dependent receptor, beta-barrel domain"/>
    <property type="match status" value="1"/>
</dbReference>
<dbReference type="FunFam" id="2.170.130.10:FF:000010">
    <property type="entry name" value="Ferripyoverdine receptor"/>
    <property type="match status" value="1"/>
</dbReference>
<protein>
    <submittedName>
        <fullName evidence="19">TonB-dependent siderophore receptor</fullName>
    </submittedName>
</protein>
<keyword evidence="13 14" id="KW-0998">Cell outer membrane</keyword>
<dbReference type="Gene3D" id="2.170.130.10">
    <property type="entry name" value="TonB-dependent receptor, plug domain"/>
    <property type="match status" value="1"/>
</dbReference>
<feature type="chain" id="PRO_5022230193" evidence="17">
    <location>
        <begin position="35"/>
        <end position="800"/>
    </location>
</feature>
<dbReference type="GO" id="GO:0015344">
    <property type="term" value="F:siderophore uptake transmembrane transporter activity"/>
    <property type="evidence" value="ECO:0007669"/>
    <property type="project" value="TreeGrafter"/>
</dbReference>
<dbReference type="SUPFAM" id="SSF56935">
    <property type="entry name" value="Porins"/>
    <property type="match status" value="1"/>
</dbReference>
<dbReference type="InterPro" id="IPR010105">
    <property type="entry name" value="TonB_sidphr_rcpt"/>
</dbReference>
<dbReference type="GO" id="GO:0038023">
    <property type="term" value="F:signaling receptor activity"/>
    <property type="evidence" value="ECO:0007669"/>
    <property type="project" value="InterPro"/>
</dbReference>
<dbReference type="Pfam" id="PF07715">
    <property type="entry name" value="Plug"/>
    <property type="match status" value="1"/>
</dbReference>
<dbReference type="InterPro" id="IPR011662">
    <property type="entry name" value="Secretin/TonB_short_N"/>
</dbReference>
<evidence type="ECO:0000256" key="7">
    <source>
        <dbReference type="ARBA" id="ARBA00022729"/>
    </source>
</evidence>
<comment type="caution">
    <text evidence="19">The sequence shown here is derived from an EMBL/GenBank/DDBJ whole genome shotgun (WGS) entry which is preliminary data.</text>
</comment>
<keyword evidence="3 14" id="KW-0813">Transport</keyword>
<keyword evidence="5" id="KW-0410">Iron transport</keyword>
<keyword evidence="12 19" id="KW-0675">Receptor</keyword>
<gene>
    <name evidence="19" type="ORF">FM069_17905</name>
</gene>
<sequence>MRFPSLPHPSFPRHALARAVLVGSLCAGSLPVSAASQEAERTYDLPAAPLEDALSHFAQAAEITLPFDPQQVRGRQAPALHGRYPVGEALALLLAGSGLVAAPGSNGNWLLVPAAEGGVLQLDSLSISGKAPGSTTEGSGSYTTYSSSSSSRLNLSPKETPQSISVITQQRLEDQKLSSVTDALEASAGITVIREGLGNDADSFWSRGFMINNYEIDGVPTSARLDNYAQSTAMYDRVEIVRGATGLISGLGNPSATINLIRKRPTADFQLDLSAEAGSWDRYGSGLDVSGPLTEGGNVRGRLVVDYKNQHAWVDRYKQESTLLYGISEFDLSDSALLTLGFSWQDVSSDAPLRSGFPRFYSNGASTDFPRSFNTAPDWSYYNRQQSTLFTSLEHTFDSGWSAKLDVSHARNDYDSEVTYLSGSLDQATGDGAYLLPVKWGGSPQQSNVDAYLTGPFSLFGREHELIAGATYSTFRENSPDYGGWVYPGAGYDGSLQAIFHWHGDAPEPDFAKVGRSEVKEHQRSAYLASRFHLSDDLTLILGSRVTDWQRTSDSKPYGGPTGRTTQAENGVTIPYAGVVYALDDIWSVYASYTEIFNPQGSWVRDINNAPLDPEKGTSYETGLKAAFYDGQLNTSLAVFKTEQDNLAVWNNDTFSYSAQEGVTSRGVEWEANGELAEGWQVAGGYTFTLSEDSEDQRIVTQIPRHSAKLFTTYRLPGALDRLTVGGGVNWQSKSGYTLETSRQDAYSVVNLLARYAIDDHLTASLNLNNAFDKTYYSSTSSYGTYGAPRNLMATLHYRY</sequence>
<dbReference type="InterPro" id="IPR037066">
    <property type="entry name" value="Plug_dom_sf"/>
</dbReference>
<dbReference type="Pfam" id="PF07660">
    <property type="entry name" value="STN"/>
    <property type="match status" value="1"/>
</dbReference>
<dbReference type="PROSITE" id="PS52016">
    <property type="entry name" value="TONB_DEPENDENT_REC_3"/>
    <property type="match status" value="1"/>
</dbReference>
<keyword evidence="9" id="KW-0406">Ion transport</keyword>
<dbReference type="Gene3D" id="3.55.50.30">
    <property type="match status" value="1"/>
</dbReference>
<dbReference type="CDD" id="cd01347">
    <property type="entry name" value="ligand_gated_channel"/>
    <property type="match status" value="1"/>
</dbReference>
<evidence type="ECO:0000256" key="15">
    <source>
        <dbReference type="RuleBase" id="RU003357"/>
    </source>
</evidence>
<keyword evidence="20" id="KW-1185">Reference proteome</keyword>
<dbReference type="AlphaFoldDB" id="A0A553GV55"/>
<evidence type="ECO:0000256" key="13">
    <source>
        <dbReference type="ARBA" id="ARBA00023237"/>
    </source>
</evidence>
<evidence type="ECO:0000256" key="2">
    <source>
        <dbReference type="ARBA" id="ARBA00009810"/>
    </source>
</evidence>
<dbReference type="Proteomes" id="UP000315235">
    <property type="component" value="Unassembled WGS sequence"/>
</dbReference>
<evidence type="ECO:0000256" key="10">
    <source>
        <dbReference type="ARBA" id="ARBA00023077"/>
    </source>
</evidence>
<evidence type="ECO:0000313" key="19">
    <source>
        <dbReference type="EMBL" id="TRX73335.1"/>
    </source>
</evidence>
<name>A0A553GV55_9PSED</name>
<dbReference type="OrthoDB" id="8663017at2"/>
<feature type="domain" description="Secretin/TonB short N-terminal" evidence="18">
    <location>
        <begin position="63"/>
        <end position="114"/>
    </location>
</feature>
<evidence type="ECO:0000313" key="20">
    <source>
        <dbReference type="Proteomes" id="UP000315235"/>
    </source>
</evidence>
<evidence type="ECO:0000256" key="14">
    <source>
        <dbReference type="PROSITE-ProRule" id="PRU01360"/>
    </source>
</evidence>
<evidence type="ECO:0000256" key="1">
    <source>
        <dbReference type="ARBA" id="ARBA00004571"/>
    </source>
</evidence>
<evidence type="ECO:0000256" key="9">
    <source>
        <dbReference type="ARBA" id="ARBA00023065"/>
    </source>
</evidence>